<dbReference type="SMART" id="SM00353">
    <property type="entry name" value="HLH"/>
    <property type="match status" value="1"/>
</dbReference>
<proteinExistence type="predicted"/>
<feature type="compositionally biased region" description="Low complexity" evidence="3">
    <location>
        <begin position="147"/>
        <end position="166"/>
    </location>
</feature>
<reference evidence="5" key="1">
    <citation type="submission" date="2020-05" db="UniProtKB">
        <authorList>
            <consortium name="EnsemblMetazoa"/>
        </authorList>
    </citation>
    <scope>IDENTIFICATION</scope>
    <source>
        <strain evidence="5">USDA</strain>
    </source>
</reference>
<dbReference type="PANTHER" id="PTHR13935">
    <property type="entry name" value="ACHAETE-SCUTE TRANSCRIPTION FACTOR-RELATED"/>
    <property type="match status" value="1"/>
</dbReference>
<dbReference type="STRING" id="35570.A0A1I8Q416"/>
<dbReference type="EnsemblMetazoa" id="SCAU013682-RA">
    <property type="protein sequence ID" value="SCAU013682-PA"/>
    <property type="gene ID" value="SCAU013682"/>
</dbReference>
<dbReference type="GO" id="GO:0000977">
    <property type="term" value="F:RNA polymerase II transcription regulatory region sequence-specific DNA binding"/>
    <property type="evidence" value="ECO:0007669"/>
    <property type="project" value="TreeGrafter"/>
</dbReference>
<evidence type="ECO:0000259" key="4">
    <source>
        <dbReference type="PROSITE" id="PS50888"/>
    </source>
</evidence>
<dbReference type="PANTHER" id="PTHR13935:SF153">
    <property type="entry name" value="ACHAETE-SCUTE FAMILY BHLH TRANSCRIPTION FACTOR 1"/>
    <property type="match status" value="1"/>
</dbReference>
<evidence type="ECO:0000313" key="5">
    <source>
        <dbReference type="EnsemblMetazoa" id="SCAU013682-PA"/>
    </source>
</evidence>
<dbReference type="InterPro" id="IPR015660">
    <property type="entry name" value="MASH1/Ascl1a-like"/>
</dbReference>
<feature type="domain" description="BHLH" evidence="4">
    <location>
        <begin position="69"/>
        <end position="135"/>
    </location>
</feature>
<feature type="region of interest" description="Disordered" evidence="3">
    <location>
        <begin position="147"/>
        <end position="185"/>
    </location>
</feature>
<evidence type="ECO:0000313" key="6">
    <source>
        <dbReference type="Proteomes" id="UP000095300"/>
    </source>
</evidence>
<dbReference type="SUPFAM" id="SSF47459">
    <property type="entry name" value="HLH, helix-loop-helix DNA-binding domain"/>
    <property type="match status" value="1"/>
</dbReference>
<name>A0A1I8Q416_STOCA</name>
<sequence>MALGTENMVYQPMTSTKFPYQKPAAQILHTPPREVLRTRNVNQRSIAPAPYNKPVQRCIDGTTLDSNHPSVIRRNARERNRVKQVNDGFLHLRQHIPTAIVAEISNGRRGIGPGADKKLSKVDTLRMAAEYIRRLKKLIDEVDNSDASSISSYGAASPSYTSSSSGSPPPPAVATGFSHLQPNQTAPNMFYHHQQTQFYNQPHHAQHPSLSYAGSFQQENLISPANSTASSCSSATASTYATELYAHQQSPQHYQSSGFEFANNNTPATTPIKFEPVSFEDHYNHNSNSSSSAEDEELLDYISLWQDE</sequence>
<dbReference type="KEGG" id="scac:106083855"/>
<dbReference type="GO" id="GO:0045944">
    <property type="term" value="P:positive regulation of transcription by RNA polymerase II"/>
    <property type="evidence" value="ECO:0007669"/>
    <property type="project" value="TreeGrafter"/>
</dbReference>
<keyword evidence="2" id="KW-0524">Neurogenesis</keyword>
<dbReference type="GO" id="GO:0090575">
    <property type="term" value="C:RNA polymerase II transcription regulator complex"/>
    <property type="evidence" value="ECO:0007669"/>
    <property type="project" value="TreeGrafter"/>
</dbReference>
<dbReference type="Proteomes" id="UP000095300">
    <property type="component" value="Unassembled WGS sequence"/>
</dbReference>
<dbReference type="GO" id="GO:0030182">
    <property type="term" value="P:neuron differentiation"/>
    <property type="evidence" value="ECO:0007669"/>
    <property type="project" value="TreeGrafter"/>
</dbReference>
<dbReference type="GO" id="GO:0046983">
    <property type="term" value="F:protein dimerization activity"/>
    <property type="evidence" value="ECO:0007669"/>
    <property type="project" value="InterPro"/>
</dbReference>
<dbReference type="Gene3D" id="4.10.280.10">
    <property type="entry name" value="Helix-loop-helix DNA-binding domain"/>
    <property type="match status" value="1"/>
</dbReference>
<feature type="region of interest" description="Disordered" evidence="3">
    <location>
        <begin position="271"/>
        <end position="299"/>
    </location>
</feature>
<evidence type="ECO:0000256" key="1">
    <source>
        <dbReference type="ARBA" id="ARBA00022473"/>
    </source>
</evidence>
<dbReference type="AlphaFoldDB" id="A0A1I8Q416"/>
<dbReference type="GO" id="GO:0007423">
    <property type="term" value="P:sensory organ development"/>
    <property type="evidence" value="ECO:0007669"/>
    <property type="project" value="TreeGrafter"/>
</dbReference>
<dbReference type="VEuPathDB" id="VectorBase:SCAU013682"/>
<protein>
    <recommendedName>
        <fullName evidence="4">BHLH domain-containing protein</fullName>
    </recommendedName>
</protein>
<dbReference type="InterPro" id="IPR011598">
    <property type="entry name" value="bHLH_dom"/>
</dbReference>
<dbReference type="InterPro" id="IPR036638">
    <property type="entry name" value="HLH_DNA-bd_sf"/>
</dbReference>
<evidence type="ECO:0000256" key="3">
    <source>
        <dbReference type="SAM" id="MobiDB-lite"/>
    </source>
</evidence>
<keyword evidence="1" id="KW-0217">Developmental protein</keyword>
<keyword evidence="6" id="KW-1185">Reference proteome</keyword>
<organism evidence="5 6">
    <name type="scientific">Stomoxys calcitrans</name>
    <name type="common">Stable fly</name>
    <name type="synonym">Conops calcitrans</name>
    <dbReference type="NCBI Taxonomy" id="35570"/>
    <lineage>
        <taxon>Eukaryota</taxon>
        <taxon>Metazoa</taxon>
        <taxon>Ecdysozoa</taxon>
        <taxon>Arthropoda</taxon>
        <taxon>Hexapoda</taxon>
        <taxon>Insecta</taxon>
        <taxon>Pterygota</taxon>
        <taxon>Neoptera</taxon>
        <taxon>Endopterygota</taxon>
        <taxon>Diptera</taxon>
        <taxon>Brachycera</taxon>
        <taxon>Muscomorpha</taxon>
        <taxon>Muscoidea</taxon>
        <taxon>Muscidae</taxon>
        <taxon>Stomoxys</taxon>
    </lineage>
</organism>
<dbReference type="PROSITE" id="PS50888">
    <property type="entry name" value="BHLH"/>
    <property type="match status" value="1"/>
</dbReference>
<evidence type="ECO:0000256" key="2">
    <source>
        <dbReference type="ARBA" id="ARBA00022902"/>
    </source>
</evidence>
<dbReference type="Pfam" id="PF00010">
    <property type="entry name" value="HLH"/>
    <property type="match status" value="1"/>
</dbReference>
<dbReference type="CDD" id="cd19744">
    <property type="entry name" value="bHLH_TS_dAS-C_like"/>
    <property type="match status" value="1"/>
</dbReference>
<dbReference type="GO" id="GO:0050767">
    <property type="term" value="P:regulation of neurogenesis"/>
    <property type="evidence" value="ECO:0007669"/>
    <property type="project" value="TreeGrafter"/>
</dbReference>
<dbReference type="GO" id="GO:0000981">
    <property type="term" value="F:DNA-binding transcription factor activity, RNA polymerase II-specific"/>
    <property type="evidence" value="ECO:0007669"/>
    <property type="project" value="TreeGrafter"/>
</dbReference>
<gene>
    <name evidence="5" type="primary">106083855</name>
</gene>
<dbReference type="OrthoDB" id="5976910at2759"/>
<accession>A0A1I8Q416</accession>